<dbReference type="AlphaFoldDB" id="A0A151TEM9"/>
<gene>
    <name evidence="1" type="ORF">KK1_011731</name>
</gene>
<proteinExistence type="predicted"/>
<evidence type="ECO:0000313" key="1">
    <source>
        <dbReference type="EMBL" id="KYP65495.1"/>
    </source>
</evidence>
<evidence type="ECO:0000313" key="2">
    <source>
        <dbReference type="Proteomes" id="UP000075243"/>
    </source>
</evidence>
<dbReference type="Gramene" id="C.cajan_11402.t">
    <property type="protein sequence ID" value="C.cajan_11402.t.cds1"/>
    <property type="gene ID" value="C.cajan_11402"/>
</dbReference>
<protein>
    <submittedName>
        <fullName evidence="1">Uncharacterized protein</fullName>
    </submittedName>
</protein>
<sequence>MRRLKPIRLAKDGPPLSHLAFADDLILFVEASMDQVGVIQACLDNFCASSGQKVSLEKTKIFFSKNVPHTVRNDISSALSFQRTENLGKYLGIPAHHSRTRRNDYQSVINSVTKRLSGWKASTLSFAG</sequence>
<dbReference type="OMA" id="HTHDAIC"/>
<keyword evidence="2" id="KW-1185">Reference proteome</keyword>
<reference evidence="1 2" key="1">
    <citation type="journal article" date="2012" name="Nat. Biotechnol.">
        <title>Draft genome sequence of pigeonpea (Cajanus cajan), an orphan legume crop of resource-poor farmers.</title>
        <authorList>
            <person name="Varshney R.K."/>
            <person name="Chen W."/>
            <person name="Li Y."/>
            <person name="Bharti A.K."/>
            <person name="Saxena R.K."/>
            <person name="Schlueter J.A."/>
            <person name="Donoghue M.T."/>
            <person name="Azam S."/>
            <person name="Fan G."/>
            <person name="Whaley A.M."/>
            <person name="Farmer A.D."/>
            <person name="Sheridan J."/>
            <person name="Iwata A."/>
            <person name="Tuteja R."/>
            <person name="Penmetsa R.V."/>
            <person name="Wu W."/>
            <person name="Upadhyaya H.D."/>
            <person name="Yang S.P."/>
            <person name="Shah T."/>
            <person name="Saxena K.B."/>
            <person name="Michael T."/>
            <person name="McCombie W.R."/>
            <person name="Yang B."/>
            <person name="Zhang G."/>
            <person name="Yang H."/>
            <person name="Wang J."/>
            <person name="Spillane C."/>
            <person name="Cook D.R."/>
            <person name="May G.D."/>
            <person name="Xu X."/>
            <person name="Jackson S.A."/>
        </authorList>
    </citation>
    <scope>NUCLEOTIDE SEQUENCE [LARGE SCALE GENOMIC DNA]</scope>
    <source>
        <strain evidence="2">cv. Asha</strain>
    </source>
</reference>
<name>A0A151TEM9_CAJCA</name>
<dbReference type="Proteomes" id="UP000075243">
    <property type="component" value="Chromosome 6"/>
</dbReference>
<dbReference type="STRING" id="3821.A0A151TEM9"/>
<dbReference type="PANTHER" id="PTHR33116:SF70">
    <property type="entry name" value="NON-LTR RETROELEMENT REVERSE TRANSCRIPTASE-LIKE PROTEIN"/>
    <property type="match status" value="1"/>
</dbReference>
<organism evidence="1 2">
    <name type="scientific">Cajanus cajan</name>
    <name type="common">Pigeon pea</name>
    <name type="synonym">Cajanus indicus</name>
    <dbReference type="NCBI Taxonomy" id="3821"/>
    <lineage>
        <taxon>Eukaryota</taxon>
        <taxon>Viridiplantae</taxon>
        <taxon>Streptophyta</taxon>
        <taxon>Embryophyta</taxon>
        <taxon>Tracheophyta</taxon>
        <taxon>Spermatophyta</taxon>
        <taxon>Magnoliopsida</taxon>
        <taxon>eudicotyledons</taxon>
        <taxon>Gunneridae</taxon>
        <taxon>Pentapetalae</taxon>
        <taxon>rosids</taxon>
        <taxon>fabids</taxon>
        <taxon>Fabales</taxon>
        <taxon>Fabaceae</taxon>
        <taxon>Papilionoideae</taxon>
        <taxon>50 kb inversion clade</taxon>
        <taxon>NPAAA clade</taxon>
        <taxon>indigoferoid/millettioid clade</taxon>
        <taxon>Phaseoleae</taxon>
        <taxon>Cajanus</taxon>
    </lineage>
</organism>
<dbReference type="PANTHER" id="PTHR33116">
    <property type="entry name" value="REVERSE TRANSCRIPTASE ZINC-BINDING DOMAIN-CONTAINING PROTEIN-RELATED-RELATED"/>
    <property type="match status" value="1"/>
</dbReference>
<accession>A0A151TEM9</accession>
<dbReference type="EMBL" id="CM003608">
    <property type="protein sequence ID" value="KYP65495.1"/>
    <property type="molecule type" value="Genomic_DNA"/>
</dbReference>